<dbReference type="PANTHER" id="PTHR14695">
    <property type="entry name" value="SHC SH2-DOMAIN BINDING PROTEIN 1-RELATED"/>
    <property type="match status" value="1"/>
</dbReference>
<name>A0ABQ7SLX2_PHRPL</name>
<dbReference type="Gene3D" id="2.160.20.10">
    <property type="entry name" value="Single-stranded right-handed beta-helix, Pectin lyase-like"/>
    <property type="match status" value="1"/>
</dbReference>
<dbReference type="SMART" id="SM00710">
    <property type="entry name" value="PbH1"/>
    <property type="match status" value="5"/>
</dbReference>
<dbReference type="InterPro" id="IPR012334">
    <property type="entry name" value="Pectin_lyas_fold"/>
</dbReference>
<evidence type="ECO:0000313" key="8">
    <source>
        <dbReference type="Proteomes" id="UP000826234"/>
    </source>
</evidence>
<keyword evidence="8" id="KW-1185">Reference proteome</keyword>
<evidence type="ECO:0000313" key="7">
    <source>
        <dbReference type="EMBL" id="KAH0618287.1"/>
    </source>
</evidence>
<feature type="domain" description="SHC SH2" evidence="6">
    <location>
        <begin position="69"/>
        <end position="307"/>
    </location>
</feature>
<dbReference type="PANTHER" id="PTHR14695:SF7">
    <property type="entry name" value="TESTICULAR SPINDLE-ASSOCIATED PROTEIN SHCBP1L"/>
    <property type="match status" value="1"/>
</dbReference>
<evidence type="ECO:0000256" key="1">
    <source>
        <dbReference type="ARBA" id="ARBA00004186"/>
    </source>
</evidence>
<accession>A0ABQ7SLX2</accession>
<reference evidence="7 8" key="1">
    <citation type="journal article" date="2022" name="Gigascience">
        <title>A chromosome-level genome assembly and annotation of the desert horned lizard, Phrynosoma platyrhinos, provides insight into chromosomal rearrangements among reptiles.</title>
        <authorList>
            <person name="Koochekian N."/>
            <person name="Ascanio A."/>
            <person name="Farleigh K."/>
            <person name="Card D.C."/>
            <person name="Schield D.R."/>
            <person name="Castoe T.A."/>
            <person name="Jezkova T."/>
        </authorList>
    </citation>
    <scope>NUCLEOTIDE SEQUENCE [LARGE SCALE GENOMIC DNA]</scope>
    <source>
        <strain evidence="7">NK-2021</strain>
    </source>
</reference>
<dbReference type="Pfam" id="PF13229">
    <property type="entry name" value="Beta_helix"/>
    <property type="match status" value="1"/>
</dbReference>
<dbReference type="InterPro" id="IPR006626">
    <property type="entry name" value="PbH1"/>
</dbReference>
<sequence length="596" mass="65323">MASSAPERQQEEGGGGGGEAPEENNAGSGRSPPRKPGAPAEAGSGQEEEEAGPLPVQFPSHLGALTGREKAALYCDRLLKGCKAEDASEVISKYLLEKMKLKEKWLGVWKTNPDLFFVSSEEIPIPYVGVLVEVTCKLPQNLSANIKVSVSVAEPFSSNIANIPRSLVDEVLEEMDHCVPLLEIYPVQGQDSVVSDIAKALEIVRFFYDFLWRDWDDDENSETYAALIEERIKIWCDIQNGIIPAPIAHRFRRNLEKYKSMHLELIHYQSNIKEEPTPEEAIECWKKYYELIMLCGLLKIWEDLRLRAHGPLTPRILKRRKGYREDRKTVTHIVAKTVTAEMVKDLSSDTLTQQHDNLNSALDSCYSGDQVLIFPGEYKAASLSMLTEDIIIKGTGRPDETIIISDPAHESFVVSRAQNVKLMNITLLQQGTVDGIVVVESGHTALENCVLKCEGTGICVLVGASLTVTNSEITGAQGAGVELYPGSTAILEGNKIHHCSNFRTSDSSRGSLGGINIKVLPAPKLKMKNNHIHSNNGYGVTIIKPSEQLCATTEETVGCAAAGDGDDSVSKLMQELSLEINTNILEDNAKGISIVN</sequence>
<organism evidence="7 8">
    <name type="scientific">Phrynosoma platyrhinos</name>
    <name type="common">Desert horned lizard</name>
    <dbReference type="NCBI Taxonomy" id="52577"/>
    <lineage>
        <taxon>Eukaryota</taxon>
        <taxon>Metazoa</taxon>
        <taxon>Chordata</taxon>
        <taxon>Craniata</taxon>
        <taxon>Vertebrata</taxon>
        <taxon>Euteleostomi</taxon>
        <taxon>Lepidosauria</taxon>
        <taxon>Squamata</taxon>
        <taxon>Bifurcata</taxon>
        <taxon>Unidentata</taxon>
        <taxon>Episquamata</taxon>
        <taxon>Toxicofera</taxon>
        <taxon>Iguania</taxon>
        <taxon>Phrynosomatidae</taxon>
        <taxon>Phrynosomatinae</taxon>
        <taxon>Phrynosoma</taxon>
    </lineage>
</organism>
<feature type="domain" description="Right handed beta helix" evidence="5">
    <location>
        <begin position="435"/>
        <end position="594"/>
    </location>
</feature>
<dbReference type="SUPFAM" id="SSF51126">
    <property type="entry name" value="Pectin lyase-like"/>
    <property type="match status" value="1"/>
</dbReference>
<evidence type="ECO:0000259" key="6">
    <source>
        <dbReference type="Pfam" id="PF23762"/>
    </source>
</evidence>
<feature type="region of interest" description="Disordered" evidence="4">
    <location>
        <begin position="1"/>
        <end position="61"/>
    </location>
</feature>
<dbReference type="EMBL" id="JAIPUX010005289">
    <property type="protein sequence ID" value="KAH0618287.1"/>
    <property type="molecule type" value="Genomic_DNA"/>
</dbReference>
<evidence type="ECO:0000256" key="2">
    <source>
        <dbReference type="ARBA" id="ARBA00022490"/>
    </source>
</evidence>
<keyword evidence="2" id="KW-0963">Cytoplasm</keyword>
<evidence type="ECO:0000256" key="3">
    <source>
        <dbReference type="ARBA" id="ARBA00023212"/>
    </source>
</evidence>
<gene>
    <name evidence="7" type="ORF">JD844_017340</name>
</gene>
<keyword evidence="3" id="KW-0206">Cytoskeleton</keyword>
<comment type="caution">
    <text evidence="7">The sequence shown here is derived from an EMBL/GenBank/DDBJ whole genome shotgun (WGS) entry which is preliminary data.</text>
</comment>
<dbReference type="InterPro" id="IPR045140">
    <property type="entry name" value="SHCBP1-like"/>
</dbReference>
<evidence type="ECO:0008006" key="9">
    <source>
        <dbReference type="Google" id="ProtNLM"/>
    </source>
</evidence>
<evidence type="ECO:0000256" key="4">
    <source>
        <dbReference type="SAM" id="MobiDB-lite"/>
    </source>
</evidence>
<dbReference type="InterPro" id="IPR011050">
    <property type="entry name" value="Pectin_lyase_fold/virulence"/>
</dbReference>
<protein>
    <recommendedName>
        <fullName evidence="9">SHC binding and spindle associated 1 like</fullName>
    </recommendedName>
</protein>
<dbReference type="InterPro" id="IPR057508">
    <property type="entry name" value="SHCBP-like_N"/>
</dbReference>
<proteinExistence type="predicted"/>
<dbReference type="Pfam" id="PF23762">
    <property type="entry name" value="SHCBP_N"/>
    <property type="match status" value="1"/>
</dbReference>
<dbReference type="InterPro" id="IPR039448">
    <property type="entry name" value="Beta_helix"/>
</dbReference>
<dbReference type="Proteomes" id="UP000826234">
    <property type="component" value="Unassembled WGS sequence"/>
</dbReference>
<comment type="subcellular location">
    <subcellularLocation>
        <location evidence="1">Cytoplasm</location>
        <location evidence="1">Cytoskeleton</location>
        <location evidence="1">Spindle</location>
    </subcellularLocation>
</comment>
<evidence type="ECO:0000259" key="5">
    <source>
        <dbReference type="Pfam" id="PF13229"/>
    </source>
</evidence>